<dbReference type="Gene3D" id="2.30.320.10">
    <property type="entry name" value="YwqG-like"/>
    <property type="match status" value="1"/>
</dbReference>
<proteinExistence type="predicted"/>
<name>A0ABX9KCK1_9BACT</name>
<keyword evidence="2" id="KW-1185">Reference proteome</keyword>
<sequence length="278" mass="31464">MRPSLELPADLRQLLRSRSAELVAEVERFLAEAPRRCTYIRSERVARAPLRRSWLGRLFLGDAAKPVLAPVDSKFGGVPYVEEADLSWESYSFLGQINFAQVEDPPPGMPRRGLFALDFGEAENGMPLFRMRWYPEPSEERSRAGAVPPCVGPWETRMVFSPGWSLPGGQSWEAPLPAGDEELSSEWNDWTPKGFLEDEREEWHRLFGHRSAALDEPYGFEPPPGRGSALDEYVQLLRLTFDRPTGFGWGSNWVYVLIHEADLAENRLDRAFVAGAND</sequence>
<dbReference type="RefSeq" id="WP_082175388.1">
    <property type="nucleotide sequence ID" value="NZ_CP011509.1"/>
</dbReference>
<dbReference type="InterPro" id="IPR015315">
    <property type="entry name" value="DUF1963"/>
</dbReference>
<gene>
    <name evidence="1" type="ORF">ATI61_101908</name>
</gene>
<organism evidence="1 2">
    <name type="scientific">Archangium gephyra</name>
    <dbReference type="NCBI Taxonomy" id="48"/>
    <lineage>
        <taxon>Bacteria</taxon>
        <taxon>Pseudomonadati</taxon>
        <taxon>Myxococcota</taxon>
        <taxon>Myxococcia</taxon>
        <taxon>Myxococcales</taxon>
        <taxon>Cystobacterineae</taxon>
        <taxon>Archangiaceae</taxon>
        <taxon>Archangium</taxon>
    </lineage>
</organism>
<dbReference type="SUPFAM" id="SSF103032">
    <property type="entry name" value="Hypothetical protein YwqG"/>
    <property type="match status" value="1"/>
</dbReference>
<evidence type="ECO:0000313" key="2">
    <source>
        <dbReference type="Proteomes" id="UP000256345"/>
    </source>
</evidence>
<protein>
    <submittedName>
        <fullName evidence="1">Uncharacterized protein YwqG</fullName>
    </submittedName>
</protein>
<dbReference type="EMBL" id="QUMU01000001">
    <property type="protein sequence ID" value="REG37918.1"/>
    <property type="molecule type" value="Genomic_DNA"/>
</dbReference>
<comment type="caution">
    <text evidence="1">The sequence shown here is derived from an EMBL/GenBank/DDBJ whole genome shotgun (WGS) entry which is preliminary data.</text>
</comment>
<reference evidence="1 2" key="1">
    <citation type="submission" date="2018-08" db="EMBL/GenBank/DDBJ databases">
        <title>Genomic Encyclopedia of Archaeal and Bacterial Type Strains, Phase II (KMG-II): from individual species to whole genera.</title>
        <authorList>
            <person name="Goeker M."/>
        </authorList>
    </citation>
    <scope>NUCLEOTIDE SEQUENCE [LARGE SCALE GENOMIC DNA]</scope>
    <source>
        <strain evidence="1 2">DSM 2261</strain>
    </source>
</reference>
<dbReference type="Proteomes" id="UP000256345">
    <property type="component" value="Unassembled WGS sequence"/>
</dbReference>
<accession>A0ABX9KCK1</accession>
<evidence type="ECO:0000313" key="1">
    <source>
        <dbReference type="EMBL" id="REG37918.1"/>
    </source>
</evidence>
<dbReference type="Pfam" id="PF09234">
    <property type="entry name" value="DUF1963"/>
    <property type="match status" value="1"/>
</dbReference>
<dbReference type="InterPro" id="IPR035948">
    <property type="entry name" value="YwqG-like_sf"/>
</dbReference>